<evidence type="ECO:0000256" key="11">
    <source>
        <dbReference type="SAM" id="Phobius"/>
    </source>
</evidence>
<evidence type="ECO:0000256" key="9">
    <source>
        <dbReference type="ARBA" id="ARBA00023140"/>
    </source>
</evidence>
<keyword evidence="8 11" id="KW-0472">Membrane</keyword>
<evidence type="ECO:0000256" key="10">
    <source>
        <dbReference type="SAM" id="MobiDB-lite"/>
    </source>
</evidence>
<feature type="region of interest" description="Disordered" evidence="10">
    <location>
        <begin position="39"/>
        <end position="73"/>
    </location>
</feature>
<dbReference type="GeneID" id="30994390"/>
<evidence type="ECO:0000256" key="7">
    <source>
        <dbReference type="ARBA" id="ARBA00022989"/>
    </source>
</evidence>
<dbReference type="Pfam" id="PF12827">
    <property type="entry name" value="Peroxin-22"/>
    <property type="match status" value="1"/>
</dbReference>
<evidence type="ECO:0000256" key="8">
    <source>
        <dbReference type="ARBA" id="ARBA00023136"/>
    </source>
</evidence>
<comment type="subcellular location">
    <subcellularLocation>
        <location evidence="2">Peroxisome membrane</location>
        <topology evidence="2">Single-pass membrane protein</topology>
    </subcellularLocation>
</comment>
<comment type="similarity">
    <text evidence="3">Belongs to the peroxin-22 family.</text>
</comment>
<dbReference type="RefSeq" id="XP_020074501.1">
    <property type="nucleotide sequence ID" value="XM_020219840.1"/>
</dbReference>
<feature type="compositionally biased region" description="Basic and acidic residues" evidence="10">
    <location>
        <begin position="51"/>
        <end position="73"/>
    </location>
</feature>
<dbReference type="EMBL" id="KV454544">
    <property type="protein sequence ID" value="ODV65434.1"/>
    <property type="molecule type" value="Genomic_DNA"/>
</dbReference>
<organism evidence="12 13">
    <name type="scientific">Hyphopichia burtonii NRRL Y-1933</name>
    <dbReference type="NCBI Taxonomy" id="984485"/>
    <lineage>
        <taxon>Eukaryota</taxon>
        <taxon>Fungi</taxon>
        <taxon>Dikarya</taxon>
        <taxon>Ascomycota</taxon>
        <taxon>Saccharomycotina</taxon>
        <taxon>Pichiomycetes</taxon>
        <taxon>Debaryomycetaceae</taxon>
        <taxon>Hyphopichia</taxon>
    </lineage>
</organism>
<proteinExistence type="inferred from homology"/>
<evidence type="ECO:0000256" key="2">
    <source>
        <dbReference type="ARBA" id="ARBA00004549"/>
    </source>
</evidence>
<dbReference type="InterPro" id="IPR038613">
    <property type="entry name" value="Peroxin-22_C_sf"/>
</dbReference>
<dbReference type="Proteomes" id="UP000095085">
    <property type="component" value="Unassembled WGS sequence"/>
</dbReference>
<keyword evidence="5" id="KW-0962">Peroxisome biogenesis</keyword>
<keyword evidence="7 11" id="KW-1133">Transmembrane helix</keyword>
<dbReference type="GO" id="GO:0005778">
    <property type="term" value="C:peroxisomal membrane"/>
    <property type="evidence" value="ECO:0007669"/>
    <property type="project" value="UniProtKB-SubCell"/>
</dbReference>
<evidence type="ECO:0000256" key="4">
    <source>
        <dbReference type="ARBA" id="ARBA00018967"/>
    </source>
</evidence>
<evidence type="ECO:0000256" key="5">
    <source>
        <dbReference type="ARBA" id="ARBA00022593"/>
    </source>
</evidence>
<dbReference type="Gene3D" id="3.40.50.11730">
    <property type="entry name" value="Peroxisome assembly protein 22"/>
    <property type="match status" value="1"/>
</dbReference>
<name>A0A1E4RDU0_9ASCO</name>
<evidence type="ECO:0000313" key="12">
    <source>
        <dbReference type="EMBL" id="ODV65434.1"/>
    </source>
</evidence>
<comment type="function">
    <text evidence="1">Involved in peroxisome biogenesis.</text>
</comment>
<protein>
    <recommendedName>
        <fullName evidence="4">Peroxisome assembly protein 22</fullName>
    </recommendedName>
</protein>
<reference evidence="13" key="1">
    <citation type="submission" date="2016-05" db="EMBL/GenBank/DDBJ databases">
        <title>Comparative genomics of biotechnologically important yeasts.</title>
        <authorList>
            <consortium name="DOE Joint Genome Institute"/>
            <person name="Riley R."/>
            <person name="Haridas S."/>
            <person name="Wolfe K.H."/>
            <person name="Lopes M.R."/>
            <person name="Hittinger C.T."/>
            <person name="Goker M."/>
            <person name="Salamov A."/>
            <person name="Wisecaver J."/>
            <person name="Long T.M."/>
            <person name="Aerts A.L."/>
            <person name="Barry K."/>
            <person name="Choi C."/>
            <person name="Clum A."/>
            <person name="Coughlan A.Y."/>
            <person name="Deshpande S."/>
            <person name="Douglass A.P."/>
            <person name="Hanson S.J."/>
            <person name="Klenk H.-P."/>
            <person name="Labutti K."/>
            <person name="Lapidus A."/>
            <person name="Lindquist E."/>
            <person name="Lipzen A."/>
            <person name="Meier-Kolthoff J.P."/>
            <person name="Ohm R.A."/>
            <person name="Otillar R.P."/>
            <person name="Pangilinan J."/>
            <person name="Peng Y."/>
            <person name="Rokas A."/>
            <person name="Rosa C.A."/>
            <person name="Scheuner C."/>
            <person name="Sibirny A.A."/>
            <person name="Slot J.C."/>
            <person name="Stielow J.B."/>
            <person name="Sun H."/>
            <person name="Kurtzman C.P."/>
            <person name="Blackwell M."/>
            <person name="Grigoriev I.V."/>
            <person name="Jeffries T.W."/>
        </authorList>
    </citation>
    <scope>NUCLEOTIDE SEQUENCE [LARGE SCALE GENOMIC DNA]</scope>
    <source>
        <strain evidence="13">NRRL Y-1933</strain>
    </source>
</reference>
<dbReference type="GO" id="GO:0007031">
    <property type="term" value="P:peroxisome organization"/>
    <property type="evidence" value="ECO:0007669"/>
    <property type="project" value="UniProtKB-KW"/>
</dbReference>
<evidence type="ECO:0000256" key="6">
    <source>
        <dbReference type="ARBA" id="ARBA00022692"/>
    </source>
</evidence>
<keyword evidence="6 11" id="KW-0812">Transmembrane</keyword>
<evidence type="ECO:0000256" key="1">
    <source>
        <dbReference type="ARBA" id="ARBA00003659"/>
    </source>
</evidence>
<evidence type="ECO:0000313" key="13">
    <source>
        <dbReference type="Proteomes" id="UP000095085"/>
    </source>
</evidence>
<sequence>MSSRSRQGNPKLWLTALIATSIATVSYQVYNNYLKPSIQGEGKEEEEGEGASEKMHTKHPLKGDEQPSKKLKTHDKYTSKSIALTLSHSVLNSSLPLNDILLNSENITFILPPNLSLDDLACNIKIVNEPDNTNTNSTTTTTANATINYKLPQTLIKNYKLLNCNNIQGYFNIIKNLKPDMLLVCADDLGIKSDIPKDLKRFAKEIITINQDRDDVYSTISQIFIK</sequence>
<accession>A0A1E4RDU0</accession>
<dbReference type="InterPro" id="IPR024359">
    <property type="entry name" value="Peroxin-22"/>
</dbReference>
<dbReference type="AlphaFoldDB" id="A0A1E4RDU0"/>
<keyword evidence="9" id="KW-0576">Peroxisome</keyword>
<keyword evidence="13" id="KW-1185">Reference proteome</keyword>
<gene>
    <name evidence="12" type="ORF">HYPBUDRAFT_142942</name>
</gene>
<feature type="transmembrane region" description="Helical" evidence="11">
    <location>
        <begin position="12"/>
        <end position="30"/>
    </location>
</feature>
<dbReference type="OrthoDB" id="4014227at2759"/>
<evidence type="ECO:0000256" key="3">
    <source>
        <dbReference type="ARBA" id="ARBA00009642"/>
    </source>
</evidence>